<feature type="transmembrane region" description="Helical" evidence="5">
    <location>
        <begin position="54"/>
        <end position="79"/>
    </location>
</feature>
<dbReference type="PANTHER" id="PTHR42924:SF3">
    <property type="entry name" value="POLYMERASE_HISTIDINOL PHOSPHATASE N-TERMINAL DOMAIN-CONTAINING PROTEIN"/>
    <property type="match status" value="1"/>
</dbReference>
<name>A0ABT7UCI1_9FIRM</name>
<evidence type="ECO:0000256" key="2">
    <source>
        <dbReference type="ARBA" id="ARBA00022692"/>
    </source>
</evidence>
<protein>
    <submittedName>
        <fullName evidence="7">PHP domain-containing protein</fullName>
    </submittedName>
</protein>
<dbReference type="RefSeq" id="WP_289607775.1">
    <property type="nucleotide sequence ID" value="NZ_JAUDCG010000025.1"/>
</dbReference>
<evidence type="ECO:0000259" key="6">
    <source>
        <dbReference type="SMART" id="SM00481"/>
    </source>
</evidence>
<reference evidence="7 8" key="1">
    <citation type="submission" date="2023-06" db="EMBL/GenBank/DDBJ databases">
        <title>Identification and characterization of horizontal gene transfer across gut microbiota members of farm animals based on homology search.</title>
        <authorList>
            <person name="Schwarzerova J."/>
            <person name="Nykrynova M."/>
            <person name="Jureckova K."/>
            <person name="Cejkova D."/>
            <person name="Rychlik I."/>
        </authorList>
    </citation>
    <scope>NUCLEOTIDE SEQUENCE [LARGE SCALE GENOMIC DNA]</scope>
    <source>
        <strain evidence="7 8">ET39</strain>
    </source>
</reference>
<dbReference type="Gene3D" id="3.20.20.140">
    <property type="entry name" value="Metal-dependent hydrolases"/>
    <property type="match status" value="1"/>
</dbReference>
<dbReference type="Pfam" id="PF02811">
    <property type="entry name" value="PHP"/>
    <property type="match status" value="1"/>
</dbReference>
<evidence type="ECO:0000256" key="1">
    <source>
        <dbReference type="ARBA" id="ARBA00004141"/>
    </source>
</evidence>
<reference evidence="7 8" key="3">
    <citation type="submission" date="2023-06" db="EMBL/GenBank/DDBJ databases">
        <authorList>
            <person name="Zeman M."/>
            <person name="Kubasova T."/>
            <person name="Jahodarova E."/>
            <person name="Nykrynova M."/>
            <person name="Rychlik I."/>
        </authorList>
    </citation>
    <scope>NUCLEOTIDE SEQUENCE [LARGE SCALE GENOMIC DNA]</scope>
    <source>
        <strain evidence="7 8">ET39</strain>
    </source>
</reference>
<evidence type="ECO:0000313" key="8">
    <source>
        <dbReference type="Proteomes" id="UP001529340"/>
    </source>
</evidence>
<dbReference type="InterPro" id="IPR010432">
    <property type="entry name" value="RDD"/>
</dbReference>
<feature type="transmembrane region" description="Helical" evidence="5">
    <location>
        <begin position="85"/>
        <end position="105"/>
    </location>
</feature>
<dbReference type="Proteomes" id="UP001529340">
    <property type="component" value="Unassembled WGS sequence"/>
</dbReference>
<accession>A0ABT7UCI1</accession>
<keyword evidence="8" id="KW-1185">Reference proteome</keyword>
<dbReference type="InterPro" id="IPR052018">
    <property type="entry name" value="PHP_domain"/>
</dbReference>
<evidence type="ECO:0000256" key="5">
    <source>
        <dbReference type="SAM" id="Phobius"/>
    </source>
</evidence>
<dbReference type="PANTHER" id="PTHR42924">
    <property type="entry name" value="EXONUCLEASE"/>
    <property type="match status" value="1"/>
</dbReference>
<evidence type="ECO:0000313" key="7">
    <source>
        <dbReference type="EMBL" id="MDM8157314.1"/>
    </source>
</evidence>
<dbReference type="CDD" id="cd07438">
    <property type="entry name" value="PHP_HisPPase_AMP"/>
    <property type="match status" value="1"/>
</dbReference>
<feature type="transmembrane region" description="Helical" evidence="5">
    <location>
        <begin position="142"/>
        <end position="164"/>
    </location>
</feature>
<dbReference type="EMBL" id="JAUDCG010000025">
    <property type="protein sequence ID" value="MDM8157314.1"/>
    <property type="molecule type" value="Genomic_DNA"/>
</dbReference>
<reference evidence="8" key="2">
    <citation type="submission" date="2023-06" db="EMBL/GenBank/DDBJ databases">
        <title>Identification and characterization of horizontal gene transfer across gut microbiota members of farm animals based on homology search.</title>
        <authorList>
            <person name="Zeman M."/>
            <person name="Kubasova T."/>
            <person name="Jahodarova E."/>
            <person name="Nykrynova M."/>
            <person name="Rychlik I."/>
        </authorList>
    </citation>
    <scope>NUCLEOTIDE SEQUENCE [LARGE SCALE GENOMIC DNA]</scope>
    <source>
        <strain evidence="8">ET39</strain>
    </source>
</reference>
<keyword evidence="4 5" id="KW-0472">Membrane</keyword>
<dbReference type="InterPro" id="IPR016195">
    <property type="entry name" value="Pol/histidinol_Pase-like"/>
</dbReference>
<proteinExistence type="predicted"/>
<dbReference type="SUPFAM" id="SSF89550">
    <property type="entry name" value="PHP domain-like"/>
    <property type="match status" value="1"/>
</dbReference>
<keyword evidence="2 5" id="KW-0812">Transmembrane</keyword>
<organism evidence="7 8">
    <name type="scientific">Amedibacillus dolichus</name>
    <dbReference type="NCBI Taxonomy" id="31971"/>
    <lineage>
        <taxon>Bacteria</taxon>
        <taxon>Bacillati</taxon>
        <taxon>Bacillota</taxon>
        <taxon>Erysipelotrichia</taxon>
        <taxon>Erysipelotrichales</taxon>
        <taxon>Erysipelotrichaceae</taxon>
        <taxon>Amedibacillus</taxon>
    </lineage>
</organism>
<dbReference type="InterPro" id="IPR003141">
    <property type="entry name" value="Pol/His_phosphatase_N"/>
</dbReference>
<evidence type="ECO:0000256" key="3">
    <source>
        <dbReference type="ARBA" id="ARBA00022989"/>
    </source>
</evidence>
<gene>
    <name evidence="7" type="ORF">QUV96_06660</name>
</gene>
<sequence>MKKQKGEYGTIQRAKAVIAKRSSFYKQQGYRRAQPLGRDREAIEDHSCSYMIDLCIALLPALLWVLVFVLILCGILPVFLLTPMYWITLVLLVVTSFGLTGWFSLRSHGLSLGRFLTGMKVVRKDNKEASPMILLLREIIEVGIPVAVLGYFFNVLGMLIFWVLNSIVTVISPGQRTIADWILGTRIIYEPAVHIRFEQDVKKELELSPIDLHIHSNFSDDGYYSVEDLFVRAKEAGCKVISITDHNCVRANTQAKRLSVLYGVDYIPGIEIDCSFRGRRLRVLGYYIDERNELFDAVESESLKREKTASLERGRKLEEYAGIIVDMERLLEKTRFQNVSGKQIAKLIFEHELYRQYPLIQRYLESSSSDEQAIERFARDMFEEGGPCYVERTYPSLHDVLEIVHLADGIAVLSSWGCDQLEDRLIEQALAEGFDGIEVFSPLVKKETMTRLLRLAKEHKLFVSAGSDFHGPTHPQHYLGVTHCPKQALPLVEILTSASPNARER</sequence>
<evidence type="ECO:0000256" key="4">
    <source>
        <dbReference type="ARBA" id="ARBA00023136"/>
    </source>
</evidence>
<dbReference type="SMART" id="SM00481">
    <property type="entry name" value="POLIIIAc"/>
    <property type="match status" value="1"/>
</dbReference>
<dbReference type="InterPro" id="IPR004013">
    <property type="entry name" value="PHP_dom"/>
</dbReference>
<keyword evidence="3 5" id="KW-1133">Transmembrane helix</keyword>
<feature type="domain" description="Polymerase/histidinol phosphatase N-terminal" evidence="6">
    <location>
        <begin position="210"/>
        <end position="276"/>
    </location>
</feature>
<dbReference type="Gene3D" id="1.10.150.650">
    <property type="match status" value="1"/>
</dbReference>
<dbReference type="Pfam" id="PF06271">
    <property type="entry name" value="RDD"/>
    <property type="match status" value="1"/>
</dbReference>
<comment type="subcellular location">
    <subcellularLocation>
        <location evidence="1">Membrane</location>
        <topology evidence="1">Multi-pass membrane protein</topology>
    </subcellularLocation>
</comment>
<comment type="caution">
    <text evidence="7">The sequence shown here is derived from an EMBL/GenBank/DDBJ whole genome shotgun (WGS) entry which is preliminary data.</text>
</comment>